<feature type="transmembrane region" description="Helical" evidence="1">
    <location>
        <begin position="143"/>
        <end position="159"/>
    </location>
</feature>
<dbReference type="InterPro" id="IPR049713">
    <property type="entry name" value="Pr6Pr-like"/>
</dbReference>
<gene>
    <name evidence="2" type="ORF">JOF45_001887</name>
</gene>
<feature type="transmembrane region" description="Helical" evidence="1">
    <location>
        <begin position="103"/>
        <end position="123"/>
    </location>
</feature>
<feature type="transmembrane region" description="Helical" evidence="1">
    <location>
        <begin position="20"/>
        <end position="42"/>
    </location>
</feature>
<keyword evidence="3" id="KW-1185">Reference proteome</keyword>
<dbReference type="EMBL" id="JAGINX010000001">
    <property type="protein sequence ID" value="MBP2318868.1"/>
    <property type="molecule type" value="Genomic_DNA"/>
</dbReference>
<dbReference type="RefSeq" id="WP_210049324.1">
    <property type="nucleotide sequence ID" value="NZ_JAGINX010000001.1"/>
</dbReference>
<dbReference type="Proteomes" id="UP001519331">
    <property type="component" value="Unassembled WGS sequence"/>
</dbReference>
<feature type="transmembrane region" description="Helical" evidence="1">
    <location>
        <begin position="206"/>
        <end position="228"/>
    </location>
</feature>
<keyword evidence="1" id="KW-1133">Transmembrane helix</keyword>
<dbReference type="NCBIfam" id="NF038065">
    <property type="entry name" value="Pr6Pr"/>
    <property type="match status" value="1"/>
</dbReference>
<evidence type="ECO:0000313" key="3">
    <source>
        <dbReference type="Proteomes" id="UP001519331"/>
    </source>
</evidence>
<feature type="transmembrane region" description="Helical" evidence="1">
    <location>
        <begin position="166"/>
        <end position="186"/>
    </location>
</feature>
<feature type="transmembrane region" description="Helical" evidence="1">
    <location>
        <begin position="72"/>
        <end position="91"/>
    </location>
</feature>
<keyword evidence="1" id="KW-0472">Membrane</keyword>
<evidence type="ECO:0008006" key="4">
    <source>
        <dbReference type="Google" id="ProtNLM"/>
    </source>
</evidence>
<keyword evidence="1" id="KW-0812">Transmembrane</keyword>
<organism evidence="2 3">
    <name type="scientific">Nesterenkonia lacusekhoensis</name>
    <dbReference type="NCBI Taxonomy" id="150832"/>
    <lineage>
        <taxon>Bacteria</taxon>
        <taxon>Bacillati</taxon>
        <taxon>Actinomycetota</taxon>
        <taxon>Actinomycetes</taxon>
        <taxon>Micrococcales</taxon>
        <taxon>Micrococcaceae</taxon>
        <taxon>Nesterenkonia</taxon>
    </lineage>
</organism>
<proteinExistence type="predicted"/>
<evidence type="ECO:0000313" key="2">
    <source>
        <dbReference type="EMBL" id="MBP2318868.1"/>
    </source>
</evidence>
<accession>A0ABS4T380</accession>
<comment type="caution">
    <text evidence="2">The sequence shown here is derived from an EMBL/GenBank/DDBJ whole genome shotgun (WGS) entry which is preliminary data.</text>
</comment>
<protein>
    <recommendedName>
        <fullName evidence="4">DUF4328 domain-containing protein</fullName>
    </recommendedName>
</protein>
<reference evidence="2 3" key="1">
    <citation type="submission" date="2021-03" db="EMBL/GenBank/DDBJ databases">
        <title>Sequencing the genomes of 1000 actinobacteria strains.</title>
        <authorList>
            <person name="Klenk H.-P."/>
        </authorList>
    </citation>
    <scope>NUCLEOTIDE SEQUENCE [LARGE SCALE GENOMIC DNA]</scope>
    <source>
        <strain evidence="2 3">DSM 12544</strain>
    </source>
</reference>
<sequence length="249" mass="27236">MGDEPHSEEVRRRVEPAPPAGRAVHGVLAAVTGVGLVTSFWIGWHHPTGIPTGATFEGGIPAGWMHILNQPVHFTFISAAMVFATSLALMLRPHIGCGTRWGTAFHALRLSGIVCMILSGFLWNLLLRTPDLLDGVKLVNDSIYHLMLPVLVPLVWLMGGPHGRITGTVVLLSPVPPTLWFIMTLVRGPGLDWYPYSILDVPRLGYPAVLGVAAGVLAVFLAVAWIIWKVDRMMYRYVGRLEIRPGETT</sequence>
<name>A0ABS4T380_9MICC</name>
<evidence type="ECO:0000256" key="1">
    <source>
        <dbReference type="SAM" id="Phobius"/>
    </source>
</evidence>